<evidence type="ECO:0000256" key="6">
    <source>
        <dbReference type="ARBA" id="ARBA00023136"/>
    </source>
</evidence>
<feature type="transmembrane region" description="Helical" evidence="7">
    <location>
        <begin position="238"/>
        <end position="254"/>
    </location>
</feature>
<reference evidence="9 10" key="1">
    <citation type="submission" date="2016-10" db="EMBL/GenBank/DDBJ databases">
        <authorList>
            <person name="de Groot N.N."/>
        </authorList>
    </citation>
    <scope>NUCLEOTIDE SEQUENCE [LARGE SCALE GENOMIC DNA]</scope>
    <source>
        <strain evidence="9 10">DSM 378</strain>
    </source>
</reference>
<feature type="transmembrane region" description="Helical" evidence="7">
    <location>
        <begin position="214"/>
        <end position="232"/>
    </location>
</feature>
<proteinExistence type="inferred from homology"/>
<evidence type="ECO:0000256" key="1">
    <source>
        <dbReference type="ARBA" id="ARBA00004429"/>
    </source>
</evidence>
<feature type="domain" description="TRAP C4-dicarboxylate transport system permease DctM subunit" evidence="8">
    <location>
        <begin position="8"/>
        <end position="415"/>
    </location>
</feature>
<evidence type="ECO:0000256" key="2">
    <source>
        <dbReference type="ARBA" id="ARBA00022475"/>
    </source>
</evidence>
<keyword evidence="4 7" id="KW-0812">Transmembrane</keyword>
<accession>A0A1H9GID6</accession>
<protein>
    <recommendedName>
        <fullName evidence="7">TRAP transporter large permease protein</fullName>
    </recommendedName>
</protein>
<feature type="transmembrane region" description="Helical" evidence="7">
    <location>
        <begin position="46"/>
        <end position="70"/>
    </location>
</feature>
<dbReference type="EMBL" id="FOFJ01000012">
    <property type="protein sequence ID" value="SEQ49844.1"/>
    <property type="molecule type" value="Genomic_DNA"/>
</dbReference>
<comment type="subcellular location">
    <subcellularLocation>
        <location evidence="1 7">Cell inner membrane</location>
        <topology evidence="1 7">Multi-pass membrane protein</topology>
    </subcellularLocation>
</comment>
<evidence type="ECO:0000256" key="5">
    <source>
        <dbReference type="ARBA" id="ARBA00022989"/>
    </source>
</evidence>
<keyword evidence="5 7" id="KW-1133">Transmembrane helix</keyword>
<comment type="subunit">
    <text evidence="7">The complex comprises the extracytoplasmic solute receptor protein and the two transmembrane proteins.</text>
</comment>
<keyword evidence="2" id="KW-1003">Cell membrane</keyword>
<comment type="function">
    <text evidence="7">Part of the tripartite ATP-independent periplasmic (TRAP) transport system.</text>
</comment>
<dbReference type="InterPro" id="IPR004681">
    <property type="entry name" value="TRAP_DctM"/>
</dbReference>
<name>A0A1H9GID6_9GAMM</name>
<comment type="similarity">
    <text evidence="7">Belongs to the TRAP transporter large permease family.</text>
</comment>
<feature type="transmembrane region" description="Helical" evidence="7">
    <location>
        <begin position="90"/>
        <end position="123"/>
    </location>
</feature>
<feature type="transmembrane region" description="Helical" evidence="7">
    <location>
        <begin position="394"/>
        <end position="419"/>
    </location>
</feature>
<dbReference type="NCBIfam" id="TIGR00786">
    <property type="entry name" value="dctM"/>
    <property type="match status" value="1"/>
</dbReference>
<evidence type="ECO:0000256" key="7">
    <source>
        <dbReference type="RuleBase" id="RU369079"/>
    </source>
</evidence>
<dbReference type="PANTHER" id="PTHR33362:SF5">
    <property type="entry name" value="C4-DICARBOXYLATE TRAP TRANSPORTER LARGE PERMEASE PROTEIN DCTM"/>
    <property type="match status" value="1"/>
</dbReference>
<dbReference type="PANTHER" id="PTHR33362">
    <property type="entry name" value="SIALIC ACID TRAP TRANSPORTER PERMEASE PROTEIN SIAT-RELATED"/>
    <property type="match status" value="1"/>
</dbReference>
<evidence type="ECO:0000259" key="8">
    <source>
        <dbReference type="Pfam" id="PF06808"/>
    </source>
</evidence>
<dbReference type="RefSeq" id="WP_208599251.1">
    <property type="nucleotide sequence ID" value="NZ_FOFJ01000012.1"/>
</dbReference>
<dbReference type="PIRSF" id="PIRSF006066">
    <property type="entry name" value="HI0050"/>
    <property type="match status" value="1"/>
</dbReference>
<feature type="transmembrane region" description="Helical" evidence="7">
    <location>
        <begin position="170"/>
        <end position="191"/>
    </location>
</feature>
<dbReference type="InterPro" id="IPR010656">
    <property type="entry name" value="DctM"/>
</dbReference>
<evidence type="ECO:0000313" key="10">
    <source>
        <dbReference type="Proteomes" id="UP000199267"/>
    </source>
</evidence>
<feature type="transmembrane region" description="Helical" evidence="7">
    <location>
        <begin position="6"/>
        <end position="34"/>
    </location>
</feature>
<dbReference type="AlphaFoldDB" id="A0A1H9GID6"/>
<keyword evidence="7" id="KW-0813">Transport</keyword>
<dbReference type="GO" id="GO:0022857">
    <property type="term" value="F:transmembrane transporter activity"/>
    <property type="evidence" value="ECO:0007669"/>
    <property type="project" value="UniProtKB-UniRule"/>
</dbReference>
<keyword evidence="3 7" id="KW-0997">Cell inner membrane</keyword>
<evidence type="ECO:0000256" key="4">
    <source>
        <dbReference type="ARBA" id="ARBA00022692"/>
    </source>
</evidence>
<dbReference type="GO" id="GO:0005886">
    <property type="term" value="C:plasma membrane"/>
    <property type="evidence" value="ECO:0007669"/>
    <property type="project" value="UniProtKB-SubCell"/>
</dbReference>
<organism evidence="9 10">
    <name type="scientific">Azotobacter beijerinckii</name>
    <dbReference type="NCBI Taxonomy" id="170623"/>
    <lineage>
        <taxon>Bacteria</taxon>
        <taxon>Pseudomonadati</taxon>
        <taxon>Pseudomonadota</taxon>
        <taxon>Gammaproteobacteria</taxon>
        <taxon>Pseudomonadales</taxon>
        <taxon>Pseudomonadaceae</taxon>
        <taxon>Azotobacter</taxon>
    </lineage>
</organism>
<feature type="transmembrane region" description="Helical" evidence="7">
    <location>
        <begin position="353"/>
        <end position="374"/>
    </location>
</feature>
<dbReference type="Proteomes" id="UP000199267">
    <property type="component" value="Unassembled WGS sequence"/>
</dbReference>
<evidence type="ECO:0000256" key="3">
    <source>
        <dbReference type="ARBA" id="ARBA00022519"/>
    </source>
</evidence>
<keyword evidence="6 7" id="KW-0472">Membrane</keyword>
<feature type="transmembrane region" description="Helical" evidence="7">
    <location>
        <begin position="135"/>
        <end position="158"/>
    </location>
</feature>
<gene>
    <name evidence="9" type="ORF">SAMN04244573_01679</name>
</gene>
<dbReference type="Pfam" id="PF06808">
    <property type="entry name" value="DctM"/>
    <property type="match status" value="1"/>
</dbReference>
<sequence>MLAITLMLIGLVALLLTGLPIFAGLSLFGGFLLAGEPGGLDAVSDLIFAKTGMYVLVAIPLFAYMAHIMIRGRIVDDLYTTAHTLTRHLPGGVGIATIVACMIFSSISGSSVATALTIGAVAIPQMIRYGYAPKMAYGLVAAGGTLGILIPPSGPMILYGVATDTSISGLFMAGVLPGFLLSGIFMAYCAFKQWGTPRAERASWGEMGRAVRQSAWAIALPGLVLGGMYAGLFTATEAAAIGAVLALLIAGLAYRSIGLREIWQCAIEASRTSAMLFMILAGAAVFSYALTKLMIPQQVVALVLELQIGPYGFLLLMMLMLFVLGMFLESIAIILITSPVIMPVMAHLGINPIWYGVLLVINLEVAMITPPVGMNLFTIKGVVPSASMGEIIRGAMPFVLLMTLGMLLVMLFPQIALVLPESMININAQ</sequence>
<feature type="transmembrane region" description="Helical" evidence="7">
    <location>
        <begin position="311"/>
        <end position="341"/>
    </location>
</feature>
<evidence type="ECO:0000313" key="9">
    <source>
        <dbReference type="EMBL" id="SEQ49844.1"/>
    </source>
</evidence>
<feature type="transmembrane region" description="Helical" evidence="7">
    <location>
        <begin position="274"/>
        <end position="291"/>
    </location>
</feature>